<evidence type="ECO:0000256" key="1">
    <source>
        <dbReference type="ARBA" id="ARBA00022801"/>
    </source>
</evidence>
<keyword evidence="2" id="KW-0472">Membrane</keyword>
<evidence type="ECO:0008006" key="5">
    <source>
        <dbReference type="Google" id="ProtNLM"/>
    </source>
</evidence>
<feature type="transmembrane region" description="Helical" evidence="2">
    <location>
        <begin position="33"/>
        <end position="54"/>
    </location>
</feature>
<dbReference type="Proteomes" id="UP000229559">
    <property type="component" value="Unassembled WGS sequence"/>
</dbReference>
<protein>
    <recommendedName>
        <fullName evidence="5">Sortase</fullName>
    </recommendedName>
</protein>
<keyword evidence="1" id="KW-0378">Hydrolase</keyword>
<dbReference type="Pfam" id="PF04203">
    <property type="entry name" value="Sortase"/>
    <property type="match status" value="1"/>
</dbReference>
<organism evidence="3 4">
    <name type="scientific">Candidatus Shapirobacteria bacterium CG07_land_8_20_14_0_80_39_12</name>
    <dbReference type="NCBI Taxonomy" id="1974480"/>
    <lineage>
        <taxon>Bacteria</taxon>
        <taxon>Candidatus Shapironibacteriota</taxon>
    </lineage>
</organism>
<sequence length="224" mass="25489">MANEIIVFQSGVSQPKGYVLVAEPKKFHFPKRFFSFLIALPIIIILYVISPLIIGEIRYHLVVEKQPEVVRSKFSYILSPNDNEMELIIPKIAVRTKVLVNIDPAKEEEYNQILNNKAAHALGSSLPGQEGLIYLFGHSTNSVFNLNFFNPVFYAVKNLEKGDLITLLYQGKLFNYQINEKKIVEADDLTDLRAGKDEEKLILQTCWPPGTSWKRLLLIANPIT</sequence>
<evidence type="ECO:0000313" key="4">
    <source>
        <dbReference type="Proteomes" id="UP000229559"/>
    </source>
</evidence>
<comment type="caution">
    <text evidence="3">The sequence shown here is derived from an EMBL/GenBank/DDBJ whole genome shotgun (WGS) entry which is preliminary data.</text>
</comment>
<gene>
    <name evidence="3" type="ORF">COT04_00575</name>
</gene>
<accession>A0A2M6YQD7</accession>
<reference evidence="4" key="1">
    <citation type="submission" date="2017-09" db="EMBL/GenBank/DDBJ databases">
        <title>Depth-based differentiation of microbial function through sediment-hosted aquifers and enrichment of novel symbionts in the deep terrestrial subsurface.</title>
        <authorList>
            <person name="Probst A.J."/>
            <person name="Ladd B."/>
            <person name="Jarett J.K."/>
            <person name="Geller-Mcgrath D.E."/>
            <person name="Sieber C.M.K."/>
            <person name="Emerson J.B."/>
            <person name="Anantharaman K."/>
            <person name="Thomas B.C."/>
            <person name="Malmstrom R."/>
            <person name="Stieglmeier M."/>
            <person name="Klingl A."/>
            <person name="Woyke T."/>
            <person name="Ryan C.M."/>
            <person name="Banfield J.F."/>
        </authorList>
    </citation>
    <scope>NUCLEOTIDE SEQUENCE [LARGE SCALE GENOMIC DNA]</scope>
</reference>
<keyword evidence="2" id="KW-0812">Transmembrane</keyword>
<dbReference type="SUPFAM" id="SSF63817">
    <property type="entry name" value="Sortase"/>
    <property type="match status" value="1"/>
</dbReference>
<proteinExistence type="predicted"/>
<evidence type="ECO:0000256" key="2">
    <source>
        <dbReference type="SAM" id="Phobius"/>
    </source>
</evidence>
<dbReference type="NCBIfam" id="TIGR01076">
    <property type="entry name" value="sortase_fam"/>
    <property type="match status" value="1"/>
</dbReference>
<name>A0A2M6YQD7_9BACT</name>
<keyword evidence="2" id="KW-1133">Transmembrane helix</keyword>
<dbReference type="GO" id="GO:0016787">
    <property type="term" value="F:hydrolase activity"/>
    <property type="evidence" value="ECO:0007669"/>
    <property type="project" value="UniProtKB-KW"/>
</dbReference>
<dbReference type="AlphaFoldDB" id="A0A2M6YQD7"/>
<dbReference type="InterPro" id="IPR005754">
    <property type="entry name" value="Sortase"/>
</dbReference>
<dbReference type="InterPro" id="IPR023365">
    <property type="entry name" value="Sortase_dom-sf"/>
</dbReference>
<evidence type="ECO:0000313" key="3">
    <source>
        <dbReference type="EMBL" id="PIU33334.1"/>
    </source>
</evidence>
<dbReference type="EMBL" id="PEXA01000017">
    <property type="protein sequence ID" value="PIU33334.1"/>
    <property type="molecule type" value="Genomic_DNA"/>
</dbReference>
<dbReference type="Gene3D" id="2.40.260.10">
    <property type="entry name" value="Sortase"/>
    <property type="match status" value="1"/>
</dbReference>